<comment type="similarity">
    <text evidence="3">Belongs to the bacterial secretin family.</text>
</comment>
<protein>
    <submittedName>
        <fullName evidence="5">Fimbrial type-IV assembly protein, outer membran secretin</fullName>
    </submittedName>
</protein>
<sequence length="410" mass="44863">MMTSRSTILVRVTLVIFFIILSVEQALADSRDYRFQVQDVQLSEAMNLLARQLGLELEFDVDQQPFDGLRSFDVDADTLNELLDALLVPLDLSYEMRGQQLLIRESSAAENGDSGDAMQTRYIQIKYADADQLLQLIGVGGTGGFLSEAGNAWLDERTATLIIRDTSTRIKDVEVLLTELDVPVSQVLIEARIVSASLETGRELGVRWGISAAGNTDSDVGFEMALTHQSPGTIRNGLVRNSRLLEWELSLLQNRGQADLIARPRVMTQDNKAASIRSGVRIPYQAQAGGTAGGSITEFVDAVLSLEVKPKITPDGRILLSLQIRQDSVASGSAEVPAINTNTIDTQVLIDNTDTLVLGGIFREEQTQTRTGTPVLQSAPLIGGLFRRTLDADRRTELLIFITPRIIPSP</sequence>
<dbReference type="Gene3D" id="3.30.1370.120">
    <property type="match status" value="1"/>
</dbReference>
<dbReference type="PATRIC" id="fig|1249552.3.peg.2703"/>
<dbReference type="RefSeq" id="WP_058022714.1">
    <property type="nucleotide sequence ID" value="NZ_CP013189.1"/>
</dbReference>
<feature type="domain" description="Type II/III secretion system secretin-like" evidence="4">
    <location>
        <begin position="252"/>
        <end position="407"/>
    </location>
</feature>
<dbReference type="InterPro" id="IPR004846">
    <property type="entry name" value="T2SS/T3SS_dom"/>
</dbReference>
<dbReference type="STRING" id="1249552.PS2015_2683"/>
<proteinExistence type="inferred from homology"/>
<gene>
    <name evidence="5" type="ORF">PS2015_2683</name>
</gene>
<dbReference type="AlphaFoldDB" id="A0A0S2KGR5"/>
<keyword evidence="2" id="KW-0472">Membrane</keyword>
<keyword evidence="6" id="KW-1185">Reference proteome</keyword>
<dbReference type="Proteomes" id="UP000065641">
    <property type="component" value="Chromosome"/>
</dbReference>
<evidence type="ECO:0000313" key="5">
    <source>
        <dbReference type="EMBL" id="ALO47315.1"/>
    </source>
</evidence>
<comment type="subcellular location">
    <subcellularLocation>
        <location evidence="1">Membrane</location>
    </subcellularLocation>
</comment>
<accession>A0A0S2KGR5</accession>
<dbReference type="GO" id="GO:0016020">
    <property type="term" value="C:membrane"/>
    <property type="evidence" value="ECO:0007669"/>
    <property type="project" value="UniProtKB-SubCell"/>
</dbReference>
<name>A0A0S2KGR5_9GAMM</name>
<evidence type="ECO:0000256" key="3">
    <source>
        <dbReference type="RuleBase" id="RU004003"/>
    </source>
</evidence>
<dbReference type="Pfam" id="PF00263">
    <property type="entry name" value="Secretin"/>
    <property type="match status" value="1"/>
</dbReference>
<evidence type="ECO:0000313" key="6">
    <source>
        <dbReference type="Proteomes" id="UP000065641"/>
    </source>
</evidence>
<dbReference type="KEGG" id="pspi:PS2015_2683"/>
<evidence type="ECO:0000259" key="4">
    <source>
        <dbReference type="Pfam" id="PF00263"/>
    </source>
</evidence>
<organism evidence="5 6">
    <name type="scientific">Pseudohongiella spirulinae</name>
    <dbReference type="NCBI Taxonomy" id="1249552"/>
    <lineage>
        <taxon>Bacteria</taxon>
        <taxon>Pseudomonadati</taxon>
        <taxon>Pseudomonadota</taxon>
        <taxon>Gammaproteobacteria</taxon>
        <taxon>Pseudomonadales</taxon>
        <taxon>Pseudohongiellaceae</taxon>
        <taxon>Pseudohongiella</taxon>
    </lineage>
</organism>
<evidence type="ECO:0000256" key="2">
    <source>
        <dbReference type="ARBA" id="ARBA00023136"/>
    </source>
</evidence>
<dbReference type="EMBL" id="CP013189">
    <property type="protein sequence ID" value="ALO47315.1"/>
    <property type="molecule type" value="Genomic_DNA"/>
</dbReference>
<dbReference type="InterPro" id="IPR038591">
    <property type="entry name" value="NolW-like_sf"/>
</dbReference>
<dbReference type="PANTHER" id="PTHR30604:SF1">
    <property type="entry name" value="DNA UTILIZATION PROTEIN HOFQ"/>
    <property type="match status" value="1"/>
</dbReference>
<dbReference type="InterPro" id="IPR051808">
    <property type="entry name" value="Type_IV_pilus_biogenesis"/>
</dbReference>
<evidence type="ECO:0000256" key="1">
    <source>
        <dbReference type="ARBA" id="ARBA00004370"/>
    </source>
</evidence>
<dbReference type="GO" id="GO:0009306">
    <property type="term" value="P:protein secretion"/>
    <property type="evidence" value="ECO:0007669"/>
    <property type="project" value="InterPro"/>
</dbReference>
<dbReference type="PRINTS" id="PR00811">
    <property type="entry name" value="BCTERIALGSPD"/>
</dbReference>
<dbReference type="OrthoDB" id="9775455at2"/>
<dbReference type="InterPro" id="IPR001775">
    <property type="entry name" value="GspD/PilQ"/>
</dbReference>
<reference evidence="5 6" key="1">
    <citation type="submission" date="2015-11" db="EMBL/GenBank/DDBJ databases">
        <authorList>
            <person name="Zhang Y."/>
            <person name="Guo Z."/>
        </authorList>
    </citation>
    <scope>NUCLEOTIDE SEQUENCE [LARGE SCALE GENOMIC DNA]</scope>
    <source>
        <strain evidence="5 6">KCTC 32221</strain>
    </source>
</reference>
<dbReference type="PANTHER" id="PTHR30604">
    <property type="entry name" value="PROTEIN TRANSPORT PROTEIN HOFQ"/>
    <property type="match status" value="1"/>
</dbReference>